<keyword evidence="2" id="KW-1185">Reference proteome</keyword>
<accession>A0A212EQ46</accession>
<gene>
    <name evidence="1" type="ORF">KGM_201592</name>
</gene>
<evidence type="ECO:0000313" key="1">
    <source>
        <dbReference type="EMBL" id="OWR43581.1"/>
    </source>
</evidence>
<protein>
    <submittedName>
        <fullName evidence="1">Uncharacterized protein</fullName>
    </submittedName>
</protein>
<dbReference type="AlphaFoldDB" id="A0A212EQ46"/>
<organism evidence="1 2">
    <name type="scientific">Danaus plexippus plexippus</name>
    <dbReference type="NCBI Taxonomy" id="278856"/>
    <lineage>
        <taxon>Eukaryota</taxon>
        <taxon>Metazoa</taxon>
        <taxon>Ecdysozoa</taxon>
        <taxon>Arthropoda</taxon>
        <taxon>Hexapoda</taxon>
        <taxon>Insecta</taxon>
        <taxon>Pterygota</taxon>
        <taxon>Neoptera</taxon>
        <taxon>Endopterygota</taxon>
        <taxon>Lepidoptera</taxon>
        <taxon>Glossata</taxon>
        <taxon>Ditrysia</taxon>
        <taxon>Papilionoidea</taxon>
        <taxon>Nymphalidae</taxon>
        <taxon>Danainae</taxon>
        <taxon>Danaini</taxon>
        <taxon>Danaina</taxon>
        <taxon>Danaus</taxon>
        <taxon>Danaus</taxon>
    </lineage>
</organism>
<evidence type="ECO:0000313" key="2">
    <source>
        <dbReference type="Proteomes" id="UP000007151"/>
    </source>
</evidence>
<dbReference type="KEGG" id="dpl:KGM_201592"/>
<name>A0A212EQ46_DANPL</name>
<reference evidence="1 2" key="1">
    <citation type="journal article" date="2011" name="Cell">
        <title>The monarch butterfly genome yields insights into long-distance migration.</title>
        <authorList>
            <person name="Zhan S."/>
            <person name="Merlin C."/>
            <person name="Boore J.L."/>
            <person name="Reppert S.M."/>
        </authorList>
    </citation>
    <scope>NUCLEOTIDE SEQUENCE [LARGE SCALE GENOMIC DNA]</scope>
    <source>
        <strain evidence="1">F-2</strain>
    </source>
</reference>
<dbReference type="EMBL" id="AGBW02013337">
    <property type="protein sequence ID" value="OWR43581.1"/>
    <property type="molecule type" value="Genomic_DNA"/>
</dbReference>
<dbReference type="InParanoid" id="A0A212EQ46"/>
<comment type="caution">
    <text evidence="1">The sequence shown here is derived from an EMBL/GenBank/DDBJ whole genome shotgun (WGS) entry which is preliminary data.</text>
</comment>
<proteinExistence type="predicted"/>
<sequence length="177" mass="20485">MDMDMDMVHRAHTARRAHMVRKDMGSDTVHRGHKVRMARKVRKVHKDHKAHMVHKVHTVHTVRKDKDTDRVRRGHTGRTARMARMVRKARMDRMGHRGHTGHRGSHMSFLFLGLCQRSSALAVYCHHSRALTARRTSRTPLLSAPLQRTSMHIILVAVPPDADAIRRTKVNYRGRVL</sequence>
<dbReference type="Proteomes" id="UP000007151">
    <property type="component" value="Unassembled WGS sequence"/>
</dbReference>